<dbReference type="Proteomes" id="UP001165652">
    <property type="component" value="Unassembled WGS sequence"/>
</dbReference>
<evidence type="ECO:0000313" key="2">
    <source>
        <dbReference type="EMBL" id="MDC7784803.1"/>
    </source>
</evidence>
<dbReference type="RefSeq" id="WP_272775649.1">
    <property type="nucleotide sequence ID" value="NZ_JAQQLI010000003.1"/>
</dbReference>
<feature type="region of interest" description="Disordered" evidence="1">
    <location>
        <begin position="63"/>
        <end position="100"/>
    </location>
</feature>
<sequence length="100" mass="11056">MSAVTHREMYWWASGEAERARLRFATWQDDTSKTQLARAEAVMRLVGWCQDHAEEIREIAERDKAKAKRLSRDRAAAAQASAAGNPDAAGTNHATTAQGD</sequence>
<keyword evidence="3" id="KW-1185">Reference proteome</keyword>
<protein>
    <submittedName>
        <fullName evidence="2">Uncharacterized protein</fullName>
    </submittedName>
</protein>
<reference evidence="2" key="2">
    <citation type="submission" date="2023-02" db="EMBL/GenBank/DDBJ databases">
        <authorList>
            <person name="Rayyan A."/>
            <person name="Meyer T."/>
            <person name="Kyndt J.A."/>
        </authorList>
    </citation>
    <scope>NUCLEOTIDE SEQUENCE</scope>
    <source>
        <strain evidence="2">DSM 9987</strain>
    </source>
</reference>
<accession>A0ABT5J5K2</accession>
<evidence type="ECO:0000256" key="1">
    <source>
        <dbReference type="SAM" id="MobiDB-lite"/>
    </source>
</evidence>
<reference evidence="2" key="1">
    <citation type="journal article" date="2023" name="Microbiol Resour">
        <title>Genome Sequences of Rhodoplanes serenus and Two Thermotolerant Strains, Rhodoplanes tepidamans and 'Rhodoplanes cryptolactis,' Further Refine the Genus.</title>
        <authorList>
            <person name="Rayyan A.A."/>
            <person name="Kyndt J.A."/>
        </authorList>
    </citation>
    <scope>NUCLEOTIDE SEQUENCE</scope>
    <source>
        <strain evidence="2">DSM 9987</strain>
    </source>
</reference>
<comment type="caution">
    <text evidence="2">The sequence shown here is derived from an EMBL/GenBank/DDBJ whole genome shotgun (WGS) entry which is preliminary data.</text>
</comment>
<proteinExistence type="predicted"/>
<feature type="compositionally biased region" description="Low complexity" evidence="1">
    <location>
        <begin position="76"/>
        <end position="89"/>
    </location>
</feature>
<organism evidence="2 3">
    <name type="scientific">Rhodoplanes tepidamans</name>
    <name type="common">Rhodoplanes cryptolactis</name>
    <dbReference type="NCBI Taxonomy" id="200616"/>
    <lineage>
        <taxon>Bacteria</taxon>
        <taxon>Pseudomonadati</taxon>
        <taxon>Pseudomonadota</taxon>
        <taxon>Alphaproteobacteria</taxon>
        <taxon>Hyphomicrobiales</taxon>
        <taxon>Nitrobacteraceae</taxon>
        <taxon>Rhodoplanes</taxon>
    </lineage>
</organism>
<dbReference type="EMBL" id="JAQQLI010000003">
    <property type="protein sequence ID" value="MDC7784803.1"/>
    <property type="molecule type" value="Genomic_DNA"/>
</dbReference>
<evidence type="ECO:0000313" key="3">
    <source>
        <dbReference type="Proteomes" id="UP001165652"/>
    </source>
</evidence>
<gene>
    <name evidence="2" type="ORF">PQJ73_03825</name>
</gene>
<name>A0ABT5J5K2_RHOTP</name>
<feature type="compositionally biased region" description="Basic and acidic residues" evidence="1">
    <location>
        <begin position="63"/>
        <end position="75"/>
    </location>
</feature>